<gene>
    <name evidence="1" type="ORF">SAMN05421790_103268</name>
</gene>
<dbReference type="OrthoDB" id="2990626at2"/>
<sequence>MRIIGGSYREWKSLGEEEQMRLFNQAMADYHWKMSRLNRGRQKPFASRLIDFSGLNHCYPMQETILH</sequence>
<reference evidence="2" key="1">
    <citation type="submission" date="2017-01" db="EMBL/GenBank/DDBJ databases">
        <authorList>
            <person name="Varghese N."/>
            <person name="Submissions S."/>
        </authorList>
    </citation>
    <scope>NUCLEOTIDE SEQUENCE [LARGE SCALE GENOMIC DNA]</scope>
    <source>
        <strain evidence="2">DSM 45196</strain>
    </source>
</reference>
<dbReference type="AlphaFoldDB" id="A0A1N7KU18"/>
<dbReference type="RefSeq" id="WP_009709528.1">
    <property type="nucleotide sequence ID" value="NZ_CP048103.1"/>
</dbReference>
<dbReference type="Proteomes" id="UP000186795">
    <property type="component" value="Unassembled WGS sequence"/>
</dbReference>
<evidence type="ECO:0000313" key="1">
    <source>
        <dbReference type="EMBL" id="SIS65047.1"/>
    </source>
</evidence>
<evidence type="ECO:0000313" key="2">
    <source>
        <dbReference type="Proteomes" id="UP000186795"/>
    </source>
</evidence>
<name>A0A1N7KU18_9BACL</name>
<protein>
    <submittedName>
        <fullName evidence="1">Uncharacterized protein</fullName>
    </submittedName>
</protein>
<accession>A0A1N7KU18</accession>
<keyword evidence="2" id="KW-1185">Reference proteome</keyword>
<dbReference type="EMBL" id="FTOD01000003">
    <property type="protein sequence ID" value="SIS65047.1"/>
    <property type="molecule type" value="Genomic_DNA"/>
</dbReference>
<organism evidence="1 2">
    <name type="scientific">Kroppenstedtia eburnea</name>
    <dbReference type="NCBI Taxonomy" id="714067"/>
    <lineage>
        <taxon>Bacteria</taxon>
        <taxon>Bacillati</taxon>
        <taxon>Bacillota</taxon>
        <taxon>Bacilli</taxon>
        <taxon>Bacillales</taxon>
        <taxon>Thermoactinomycetaceae</taxon>
        <taxon>Kroppenstedtia</taxon>
    </lineage>
</organism>
<proteinExistence type="predicted"/>